<accession>A0A173XQ35</accession>
<feature type="domain" description="Bacterial CdiA-CT RNAse A" evidence="1">
    <location>
        <begin position="24"/>
        <end position="60"/>
    </location>
</feature>
<evidence type="ECO:0000313" key="3">
    <source>
        <dbReference type="Proteomes" id="UP000095679"/>
    </source>
</evidence>
<dbReference type="AlphaFoldDB" id="A0A173XQ35"/>
<gene>
    <name evidence="2" type="ORF">ERS852450_00190</name>
</gene>
<dbReference type="Proteomes" id="UP000095679">
    <property type="component" value="Unassembled WGS sequence"/>
</dbReference>
<protein>
    <recommendedName>
        <fullName evidence="1">Bacterial CdiA-CT RNAse A domain-containing protein</fullName>
    </recommendedName>
</protein>
<dbReference type="Pfam" id="PF18431">
    <property type="entry name" value="RNAse_A_bac"/>
    <property type="match status" value="1"/>
</dbReference>
<reference evidence="2 3" key="1">
    <citation type="submission" date="2015-09" db="EMBL/GenBank/DDBJ databases">
        <authorList>
            <consortium name="Pathogen Informatics"/>
        </authorList>
    </citation>
    <scope>NUCLEOTIDE SEQUENCE [LARGE SCALE GENOMIC DNA]</scope>
    <source>
        <strain evidence="2 3">2789STDY5834835</strain>
    </source>
</reference>
<organism evidence="2 3">
    <name type="scientific">Anaerobutyricum hallii</name>
    <dbReference type="NCBI Taxonomy" id="39488"/>
    <lineage>
        <taxon>Bacteria</taxon>
        <taxon>Bacillati</taxon>
        <taxon>Bacillota</taxon>
        <taxon>Clostridia</taxon>
        <taxon>Lachnospirales</taxon>
        <taxon>Lachnospiraceae</taxon>
        <taxon>Anaerobutyricum</taxon>
    </lineage>
</organism>
<sequence>MNERYEIQRELKKFFEKITLDNCGHLLQNHINKTEEQLKNRLKNNQKLEIVSSFYGSKAAIMQHIKDDLLSEDCLEQLTDYFLDQEWKDSYFLYFPIPEDIKAIAYSSSNKHNWDKGNLKCEEYIIIVKKAKNYIYSGKWTITSIFPFPVGFSCWSY</sequence>
<dbReference type="InterPro" id="IPR041436">
    <property type="entry name" value="RNAse_A_bac"/>
</dbReference>
<evidence type="ECO:0000259" key="1">
    <source>
        <dbReference type="Pfam" id="PF18431"/>
    </source>
</evidence>
<proteinExistence type="predicted"/>
<evidence type="ECO:0000313" key="2">
    <source>
        <dbReference type="EMBL" id="CUN53683.1"/>
    </source>
</evidence>
<dbReference type="EMBL" id="CYZL01000001">
    <property type="protein sequence ID" value="CUN53683.1"/>
    <property type="molecule type" value="Genomic_DNA"/>
</dbReference>
<name>A0A173XQ35_9FIRM</name>
<dbReference type="RefSeq" id="WP_055297874.1">
    <property type="nucleotide sequence ID" value="NZ_BLYK01000002.1"/>
</dbReference>